<evidence type="ECO:0000256" key="9">
    <source>
        <dbReference type="ARBA" id="ARBA00022827"/>
    </source>
</evidence>
<dbReference type="InterPro" id="IPR056596">
    <property type="entry name" value="FLAD1_M"/>
</dbReference>
<evidence type="ECO:0000256" key="1">
    <source>
        <dbReference type="ARBA" id="ARBA00004726"/>
    </source>
</evidence>
<organism evidence="15">
    <name type="scientific">Hydra vulgaris</name>
    <name type="common">Hydra</name>
    <name type="synonym">Hydra attenuata</name>
    <dbReference type="NCBI Taxonomy" id="6087"/>
    <lineage>
        <taxon>Eukaryota</taxon>
        <taxon>Metazoa</taxon>
        <taxon>Cnidaria</taxon>
        <taxon>Hydrozoa</taxon>
        <taxon>Hydroidolina</taxon>
        <taxon>Anthoathecata</taxon>
        <taxon>Aplanulata</taxon>
        <taxon>Hydridae</taxon>
        <taxon>Hydra</taxon>
    </lineage>
</organism>
<evidence type="ECO:0000256" key="5">
    <source>
        <dbReference type="ARBA" id="ARBA00022643"/>
    </source>
</evidence>
<comment type="pathway">
    <text evidence="1">Cofactor biosynthesis; FAD biosynthesis; FAD from FMN: step 1/1.</text>
</comment>
<dbReference type="EMBL" id="HAAD01002381">
    <property type="protein sequence ID" value="CDG68613.1"/>
    <property type="molecule type" value="mRNA"/>
</dbReference>
<dbReference type="Gene3D" id="3.40.50.620">
    <property type="entry name" value="HUPs"/>
    <property type="match status" value="1"/>
</dbReference>
<proteinExistence type="evidence at transcript level"/>
<dbReference type="EC" id="2.7.7.2" evidence="3"/>
<evidence type="ECO:0000256" key="6">
    <source>
        <dbReference type="ARBA" id="ARBA00022679"/>
    </source>
</evidence>
<dbReference type="Pfam" id="PF00994">
    <property type="entry name" value="MoCF_biosynth"/>
    <property type="match status" value="1"/>
</dbReference>
<dbReference type="PANTHER" id="PTHR23293">
    <property type="entry name" value="FAD SYNTHETASE-RELATED FMN ADENYLYLTRANSFERASE"/>
    <property type="match status" value="1"/>
</dbReference>
<keyword evidence="6" id="KW-0808">Transferase</keyword>
<dbReference type="KEGG" id="hmg:100211171"/>
<protein>
    <recommendedName>
        <fullName evidence="3">FAD synthase</fullName>
        <ecNumber evidence="3">2.7.7.2</ecNumber>
    </recommendedName>
    <alternativeName>
        <fullName evidence="11">FAD pyrophosphorylase</fullName>
    </alternativeName>
    <alternativeName>
        <fullName evidence="12">FMN adenylyltransferase</fullName>
    </alternativeName>
</protein>
<dbReference type="CDD" id="cd23948">
    <property type="entry name" value="FAD_synthase"/>
    <property type="match status" value="1"/>
</dbReference>
<dbReference type="InterPro" id="IPR002500">
    <property type="entry name" value="PAPS_reduct_dom"/>
</dbReference>
<dbReference type="Gene3D" id="3.40.980.10">
    <property type="entry name" value="MoaB/Mog-like domain"/>
    <property type="match status" value="1"/>
</dbReference>
<sequence>MNMANDSVKNKSAGLIIIGDELLKGHTKDENASFLLDKLWKNGIKVEKVSFIKDRVQEIANEVRIFSDKYDFVITAGGVGPTHDDLTYEGIALAFGESLVFNKEFQYTSLYIESEKQNNDTALDNKTFLLPQSANLIFAIDPLTEGPTKYPLVCVKNIYIFPGVPSYLQKLFLDNQSIFSNHIKFFLIKVYISIDEEAIKIALDNVNKQYPSVSVGSYPTLNKPFKVKVTLESEEKENLERAFESLVGLLPEKAIFSVKKCLPNSRQSSHQSNSLTTECTHQNTFPNELDGYLCRENTTSLADAIKCAWAVFKQTFDMYSPNQVCIGFNGGKDCTVVLHLIMAYFKSIFPEQKQELIGLYFKDSNQFPMVQQFIEECENKYKFKLISLDEGIKAGLNKLKKSHPELKAIIMGTRRCDPFSSHLKALSMTDKGWPEFMRVMPLLDWSYGEVWQFLKKFNKPYCKLYDQGYTSLGSSKNTEKNPALLLPNGEYLSAYNLENEADERLGRK</sequence>
<dbReference type="OrthoDB" id="270728at2759"/>
<dbReference type="SMART" id="SM00852">
    <property type="entry name" value="MoCF_biosynth"/>
    <property type="match status" value="1"/>
</dbReference>
<dbReference type="GO" id="GO:0006747">
    <property type="term" value="P:FAD biosynthetic process"/>
    <property type="evidence" value="ECO:0007669"/>
    <property type="project" value="TreeGrafter"/>
</dbReference>
<evidence type="ECO:0000256" key="2">
    <source>
        <dbReference type="ARBA" id="ARBA00007589"/>
    </source>
</evidence>
<evidence type="ECO:0000256" key="12">
    <source>
        <dbReference type="ARBA" id="ARBA00031871"/>
    </source>
</evidence>
<keyword evidence="10" id="KW-0067">ATP-binding</keyword>
<dbReference type="Pfam" id="PF24102">
    <property type="entry name" value="FLAD1_M"/>
    <property type="match status" value="1"/>
</dbReference>
<dbReference type="InterPro" id="IPR014729">
    <property type="entry name" value="Rossmann-like_a/b/a_fold"/>
</dbReference>
<evidence type="ECO:0000313" key="15">
    <source>
        <dbReference type="EMBL" id="CDG68613.1"/>
    </source>
</evidence>
<evidence type="ECO:0000256" key="7">
    <source>
        <dbReference type="ARBA" id="ARBA00022695"/>
    </source>
</evidence>
<comment type="catalytic activity">
    <reaction evidence="13">
        <text>FMN + ATP + H(+) = FAD + diphosphate</text>
        <dbReference type="Rhea" id="RHEA:17237"/>
        <dbReference type="ChEBI" id="CHEBI:15378"/>
        <dbReference type="ChEBI" id="CHEBI:30616"/>
        <dbReference type="ChEBI" id="CHEBI:33019"/>
        <dbReference type="ChEBI" id="CHEBI:57692"/>
        <dbReference type="ChEBI" id="CHEBI:58210"/>
        <dbReference type="EC" id="2.7.7.2"/>
    </reaction>
</comment>
<dbReference type="InterPro" id="IPR036425">
    <property type="entry name" value="MoaB/Mog-like_dom_sf"/>
</dbReference>
<keyword evidence="5" id="KW-0288">FMN</keyword>
<dbReference type="SUPFAM" id="SSF53218">
    <property type="entry name" value="Molybdenum cofactor biosynthesis proteins"/>
    <property type="match status" value="1"/>
</dbReference>
<comment type="similarity">
    <text evidence="2">In the N-terminal section; belongs to the MoaB/Mog family.</text>
</comment>
<evidence type="ECO:0000256" key="13">
    <source>
        <dbReference type="ARBA" id="ARBA00049494"/>
    </source>
</evidence>
<dbReference type="GeneID" id="100211171"/>
<feature type="domain" description="MoaB/Mog" evidence="14">
    <location>
        <begin position="14"/>
        <end position="182"/>
    </location>
</feature>
<evidence type="ECO:0000256" key="10">
    <source>
        <dbReference type="ARBA" id="ARBA00022840"/>
    </source>
</evidence>
<evidence type="ECO:0000256" key="8">
    <source>
        <dbReference type="ARBA" id="ARBA00022741"/>
    </source>
</evidence>
<dbReference type="Pfam" id="PF01507">
    <property type="entry name" value="PAPS_reduct"/>
    <property type="match status" value="1"/>
</dbReference>
<keyword evidence="4" id="KW-0285">Flavoprotein</keyword>
<accession>T2M8M7</accession>
<dbReference type="GO" id="GO:0003919">
    <property type="term" value="F:FMN adenylyltransferase activity"/>
    <property type="evidence" value="ECO:0007669"/>
    <property type="project" value="UniProtKB-EC"/>
</dbReference>
<evidence type="ECO:0000256" key="3">
    <source>
        <dbReference type="ARBA" id="ARBA00012393"/>
    </source>
</evidence>
<keyword evidence="7" id="KW-0548">Nucleotidyltransferase</keyword>
<dbReference type="InterPro" id="IPR001453">
    <property type="entry name" value="MoaB/Mog_dom"/>
</dbReference>
<keyword evidence="9" id="KW-0274">FAD</keyword>
<name>T2M8M7_HYDVU</name>
<dbReference type="OMA" id="NSHFLCK"/>
<dbReference type="GO" id="GO:0005524">
    <property type="term" value="F:ATP binding"/>
    <property type="evidence" value="ECO:0007669"/>
    <property type="project" value="UniProtKB-KW"/>
</dbReference>
<gene>
    <name evidence="15" type="primary">FLAD1</name>
</gene>
<dbReference type="PANTHER" id="PTHR23293:SF9">
    <property type="entry name" value="FAD SYNTHASE"/>
    <property type="match status" value="1"/>
</dbReference>
<evidence type="ECO:0000256" key="11">
    <source>
        <dbReference type="ARBA" id="ARBA00031145"/>
    </source>
</evidence>
<reference evidence="15" key="1">
    <citation type="journal article" date="2013" name="Genome Biol. Evol.">
        <title>Punctuated emergences of genetic and phenotypic innovations in eumetazoan, bilaterian, euteleostome, and hominidae ancestors.</title>
        <authorList>
            <person name="Wenger Y."/>
            <person name="Galliot B."/>
        </authorList>
    </citation>
    <scope>NUCLEOTIDE SEQUENCE</scope>
    <source>
        <tissue evidence="15">Whole animals</tissue>
    </source>
</reference>
<dbReference type="SUPFAM" id="SSF52402">
    <property type="entry name" value="Adenine nucleotide alpha hydrolases-like"/>
    <property type="match status" value="1"/>
</dbReference>
<evidence type="ECO:0000259" key="14">
    <source>
        <dbReference type="SMART" id="SM00852"/>
    </source>
</evidence>
<evidence type="ECO:0000256" key="4">
    <source>
        <dbReference type="ARBA" id="ARBA00022630"/>
    </source>
</evidence>
<dbReference type="AlphaFoldDB" id="T2M8M7"/>
<keyword evidence="8" id="KW-0547">Nucleotide-binding</keyword>